<feature type="compositionally biased region" description="Low complexity" evidence="2">
    <location>
        <begin position="21"/>
        <end position="32"/>
    </location>
</feature>
<dbReference type="InterPro" id="IPR036388">
    <property type="entry name" value="WH-like_DNA-bd_sf"/>
</dbReference>
<sequence length="336" mass="35784">MDTDKHKTRRPSARSPRNQDDAQAPEAMAAAPRSVDGLRELMVSIGRGETNLSLGGKAHSVLAKLLEQPEEVAVRTITDLATALGVNASTLTRLTTKLGYTGFADFQGVFRDSLAERHRHFYTHQAERLVAGKEPRAQSAEANHTSPEVEVVAQLAHESIANVDTFLARLSPADLREAAALLAAAPRVRVHGLRQFSALASFLCYGLGMIRADVALLDAQGLGVAEGLAQLQPGDVVVVTSVAPYTRSVAEAAVAAANAGMTVIAITDTLASPLVPPARHTFLIPHESSFFSNSMGAYLIFCEGLLNLVATHLGKQSLQALARRERLITALGIETD</sequence>
<dbReference type="EMBL" id="JAKLJA010000039">
    <property type="protein sequence ID" value="MCG5077654.1"/>
    <property type="molecule type" value="Genomic_DNA"/>
</dbReference>
<dbReference type="SUPFAM" id="SSF46689">
    <property type="entry name" value="Homeodomain-like"/>
    <property type="match status" value="1"/>
</dbReference>
<organism evidence="5 6">
    <name type="scientific">Paraburkholderia tagetis</name>
    <dbReference type="NCBI Taxonomy" id="2913261"/>
    <lineage>
        <taxon>Bacteria</taxon>
        <taxon>Pseudomonadati</taxon>
        <taxon>Pseudomonadota</taxon>
        <taxon>Betaproteobacteria</taxon>
        <taxon>Burkholderiales</taxon>
        <taxon>Burkholderiaceae</taxon>
        <taxon>Paraburkholderia</taxon>
    </lineage>
</organism>
<dbReference type="Pfam" id="PF01380">
    <property type="entry name" value="SIS"/>
    <property type="match status" value="1"/>
</dbReference>
<dbReference type="RefSeq" id="WP_238467546.1">
    <property type="nucleotide sequence ID" value="NZ_JAKLJA010000039.1"/>
</dbReference>
<keyword evidence="6" id="KW-1185">Reference proteome</keyword>
<dbReference type="PANTHER" id="PTHR30514:SF18">
    <property type="entry name" value="RPIR-FAMILY TRANSCRIPTIONAL REGULATOR"/>
    <property type="match status" value="1"/>
</dbReference>
<dbReference type="GO" id="GO:0003700">
    <property type="term" value="F:DNA-binding transcription factor activity"/>
    <property type="evidence" value="ECO:0007669"/>
    <property type="project" value="InterPro"/>
</dbReference>
<evidence type="ECO:0000313" key="6">
    <source>
        <dbReference type="Proteomes" id="UP001139308"/>
    </source>
</evidence>
<protein>
    <submittedName>
        <fullName evidence="5">MurR/RpiR family transcriptional regulator</fullName>
    </submittedName>
</protein>
<dbReference type="SUPFAM" id="SSF53697">
    <property type="entry name" value="SIS domain"/>
    <property type="match status" value="1"/>
</dbReference>
<proteinExistence type="predicted"/>
<evidence type="ECO:0000256" key="2">
    <source>
        <dbReference type="SAM" id="MobiDB-lite"/>
    </source>
</evidence>
<name>A0A9X1ULL4_9BURK</name>
<gene>
    <name evidence="5" type="ORF">L5014_30655</name>
</gene>
<evidence type="ECO:0000256" key="1">
    <source>
        <dbReference type="ARBA" id="ARBA00023152"/>
    </source>
</evidence>
<dbReference type="InterPro" id="IPR047640">
    <property type="entry name" value="RpiR-like"/>
</dbReference>
<evidence type="ECO:0000259" key="4">
    <source>
        <dbReference type="PROSITE" id="PS51464"/>
    </source>
</evidence>
<accession>A0A9X1ULL4</accession>
<dbReference type="Pfam" id="PF01418">
    <property type="entry name" value="HTH_6"/>
    <property type="match status" value="1"/>
</dbReference>
<dbReference type="InterPro" id="IPR000281">
    <property type="entry name" value="HTH_RpiR"/>
</dbReference>
<comment type="caution">
    <text evidence="5">The sequence shown here is derived from an EMBL/GenBank/DDBJ whole genome shotgun (WGS) entry which is preliminary data.</text>
</comment>
<feature type="region of interest" description="Disordered" evidence="2">
    <location>
        <begin position="1"/>
        <end position="32"/>
    </location>
</feature>
<reference evidence="5" key="1">
    <citation type="submission" date="2022-01" db="EMBL/GenBank/DDBJ databases">
        <title>Genome sequence and assembly of Parabukholderia sp. RG36.</title>
        <authorList>
            <person name="Chhetri G."/>
        </authorList>
    </citation>
    <scope>NUCLEOTIDE SEQUENCE</scope>
    <source>
        <strain evidence="5">RG36</strain>
    </source>
</reference>
<dbReference type="GO" id="GO:0006096">
    <property type="term" value="P:glycolytic process"/>
    <property type="evidence" value="ECO:0007669"/>
    <property type="project" value="UniProtKB-KW"/>
</dbReference>
<evidence type="ECO:0000259" key="3">
    <source>
        <dbReference type="PROSITE" id="PS51071"/>
    </source>
</evidence>
<dbReference type="PROSITE" id="PS51071">
    <property type="entry name" value="HTH_RPIR"/>
    <property type="match status" value="1"/>
</dbReference>
<keyword evidence="1" id="KW-0324">Glycolysis</keyword>
<dbReference type="InterPro" id="IPR009057">
    <property type="entry name" value="Homeodomain-like_sf"/>
</dbReference>
<feature type="domain" description="HTH rpiR-type" evidence="3">
    <location>
        <begin position="41"/>
        <end position="117"/>
    </location>
</feature>
<dbReference type="PROSITE" id="PS51464">
    <property type="entry name" value="SIS"/>
    <property type="match status" value="1"/>
</dbReference>
<dbReference type="Proteomes" id="UP001139308">
    <property type="component" value="Unassembled WGS sequence"/>
</dbReference>
<feature type="compositionally biased region" description="Basic residues" evidence="2">
    <location>
        <begin position="1"/>
        <end position="12"/>
    </location>
</feature>
<dbReference type="InterPro" id="IPR046348">
    <property type="entry name" value="SIS_dom_sf"/>
</dbReference>
<dbReference type="AlphaFoldDB" id="A0A9X1ULL4"/>
<dbReference type="InterPro" id="IPR001347">
    <property type="entry name" value="SIS_dom"/>
</dbReference>
<dbReference type="GO" id="GO:0097367">
    <property type="term" value="F:carbohydrate derivative binding"/>
    <property type="evidence" value="ECO:0007669"/>
    <property type="project" value="InterPro"/>
</dbReference>
<dbReference type="PANTHER" id="PTHR30514">
    <property type="entry name" value="GLUCOKINASE"/>
    <property type="match status" value="1"/>
</dbReference>
<dbReference type="Gene3D" id="3.40.50.10490">
    <property type="entry name" value="Glucose-6-phosphate isomerase like protein, domain 1"/>
    <property type="match status" value="1"/>
</dbReference>
<feature type="domain" description="SIS" evidence="4">
    <location>
        <begin position="178"/>
        <end position="315"/>
    </location>
</feature>
<evidence type="ECO:0000313" key="5">
    <source>
        <dbReference type="EMBL" id="MCG5077654.1"/>
    </source>
</evidence>
<dbReference type="Gene3D" id="1.10.10.10">
    <property type="entry name" value="Winged helix-like DNA-binding domain superfamily/Winged helix DNA-binding domain"/>
    <property type="match status" value="1"/>
</dbReference>
<dbReference type="GO" id="GO:0003677">
    <property type="term" value="F:DNA binding"/>
    <property type="evidence" value="ECO:0007669"/>
    <property type="project" value="InterPro"/>
</dbReference>